<dbReference type="InterPro" id="IPR017853">
    <property type="entry name" value="GH"/>
</dbReference>
<proteinExistence type="inferred from homology"/>
<dbReference type="InterPro" id="IPR002772">
    <property type="entry name" value="Glyco_hydro_3_C"/>
</dbReference>
<feature type="domain" description="Fibronectin type III-like" evidence="8">
    <location>
        <begin position="671"/>
        <end position="740"/>
    </location>
</feature>
<dbReference type="PRINTS" id="PR00133">
    <property type="entry name" value="GLHYDRLASE3"/>
</dbReference>
<comment type="caution">
    <text evidence="9">The sequence shown here is derived from an EMBL/GenBank/DDBJ whole genome shotgun (WGS) entry which is preliminary data.</text>
</comment>
<comment type="similarity">
    <text evidence="2 7">Belongs to the glycosyl hydrolase 3 family.</text>
</comment>
<keyword evidence="4" id="KW-0732">Signal</keyword>
<dbReference type="Gene3D" id="2.60.40.10">
    <property type="entry name" value="Immunoglobulins"/>
    <property type="match status" value="1"/>
</dbReference>
<comment type="catalytic activity">
    <reaction evidence="1">
        <text>Hydrolysis of terminal, non-reducing beta-D-glucosyl residues with release of beta-D-glucose.</text>
        <dbReference type="EC" id="3.2.1.21"/>
    </reaction>
</comment>
<dbReference type="SUPFAM" id="SSF51445">
    <property type="entry name" value="(Trans)glycosidases"/>
    <property type="match status" value="1"/>
</dbReference>
<evidence type="ECO:0000256" key="1">
    <source>
        <dbReference type="ARBA" id="ARBA00000448"/>
    </source>
</evidence>
<evidence type="ECO:0000256" key="4">
    <source>
        <dbReference type="ARBA" id="ARBA00022729"/>
    </source>
</evidence>
<keyword evidence="6 7" id="KW-0326">Glycosidase</keyword>
<dbReference type="SMART" id="SM01217">
    <property type="entry name" value="Fn3_like"/>
    <property type="match status" value="1"/>
</dbReference>
<dbReference type="Gene3D" id="3.20.20.300">
    <property type="entry name" value="Glycoside hydrolase, family 3, N-terminal domain"/>
    <property type="match status" value="1"/>
</dbReference>
<dbReference type="Pfam" id="PF01915">
    <property type="entry name" value="Glyco_hydro_3_C"/>
    <property type="match status" value="1"/>
</dbReference>
<dbReference type="InterPro" id="IPR036962">
    <property type="entry name" value="Glyco_hydro_3_N_sf"/>
</dbReference>
<dbReference type="InterPro" id="IPR013783">
    <property type="entry name" value="Ig-like_fold"/>
</dbReference>
<dbReference type="Proteomes" id="UP000798808">
    <property type="component" value="Unassembled WGS sequence"/>
</dbReference>
<dbReference type="InterPro" id="IPR019800">
    <property type="entry name" value="Glyco_hydro_3_AS"/>
</dbReference>
<dbReference type="Pfam" id="PF14310">
    <property type="entry name" value="Fn3-like"/>
    <property type="match status" value="1"/>
</dbReference>
<organism evidence="9 10">
    <name type="scientific">Fulvivirga kasyanovii</name>
    <dbReference type="NCBI Taxonomy" id="396812"/>
    <lineage>
        <taxon>Bacteria</taxon>
        <taxon>Pseudomonadati</taxon>
        <taxon>Bacteroidota</taxon>
        <taxon>Cytophagia</taxon>
        <taxon>Cytophagales</taxon>
        <taxon>Fulvivirgaceae</taxon>
        <taxon>Fulvivirga</taxon>
    </lineage>
</organism>
<name>A0ABW9RX22_9BACT</name>
<reference evidence="9 10" key="1">
    <citation type="submission" date="2019-02" db="EMBL/GenBank/DDBJ databases">
        <authorList>
            <person name="Goldberg S.R."/>
            <person name="Haltli B.A."/>
            <person name="Correa H."/>
            <person name="Russell K.G."/>
        </authorList>
    </citation>
    <scope>NUCLEOTIDE SEQUENCE [LARGE SCALE GENOMIC DNA]</scope>
    <source>
        <strain evidence="9 10">JCM 16186</strain>
    </source>
</reference>
<evidence type="ECO:0000256" key="6">
    <source>
        <dbReference type="ARBA" id="ARBA00023295"/>
    </source>
</evidence>
<evidence type="ECO:0000256" key="5">
    <source>
        <dbReference type="ARBA" id="ARBA00022801"/>
    </source>
</evidence>
<dbReference type="InterPro" id="IPR051915">
    <property type="entry name" value="Cellulose_Degrad_GH3"/>
</dbReference>
<dbReference type="PANTHER" id="PTHR30620:SF16">
    <property type="entry name" value="LYSOSOMAL BETA GLUCOSIDASE"/>
    <property type="match status" value="1"/>
</dbReference>
<evidence type="ECO:0000313" key="10">
    <source>
        <dbReference type="Proteomes" id="UP000798808"/>
    </source>
</evidence>
<evidence type="ECO:0000259" key="8">
    <source>
        <dbReference type="SMART" id="SM01217"/>
    </source>
</evidence>
<dbReference type="Pfam" id="PF00933">
    <property type="entry name" value="Glyco_hydro_3"/>
    <property type="match status" value="1"/>
</dbReference>
<dbReference type="SUPFAM" id="SSF52279">
    <property type="entry name" value="Beta-D-glucan exohydrolase, C-terminal domain"/>
    <property type="match status" value="1"/>
</dbReference>
<dbReference type="EMBL" id="SMLW01000644">
    <property type="protein sequence ID" value="MTI27829.1"/>
    <property type="molecule type" value="Genomic_DNA"/>
</dbReference>
<dbReference type="InterPro" id="IPR001764">
    <property type="entry name" value="Glyco_hydro_3_N"/>
</dbReference>
<accession>A0ABW9RX22</accession>
<keyword evidence="10" id="KW-1185">Reference proteome</keyword>
<keyword evidence="5 7" id="KW-0378">Hydrolase</keyword>
<gene>
    <name evidence="9" type="ORF">E1163_22930</name>
</gene>
<dbReference type="InterPro" id="IPR036881">
    <property type="entry name" value="Glyco_hydro_3_C_sf"/>
</dbReference>
<dbReference type="GO" id="GO:0016787">
    <property type="term" value="F:hydrolase activity"/>
    <property type="evidence" value="ECO:0007669"/>
    <property type="project" value="UniProtKB-KW"/>
</dbReference>
<dbReference type="PANTHER" id="PTHR30620">
    <property type="entry name" value="PERIPLASMIC BETA-GLUCOSIDASE-RELATED"/>
    <property type="match status" value="1"/>
</dbReference>
<evidence type="ECO:0000313" key="9">
    <source>
        <dbReference type="EMBL" id="MTI27829.1"/>
    </source>
</evidence>
<dbReference type="Gene3D" id="3.40.50.1700">
    <property type="entry name" value="Glycoside hydrolase family 3 C-terminal domain"/>
    <property type="match status" value="1"/>
</dbReference>
<dbReference type="EC" id="3.2.1.21" evidence="3"/>
<evidence type="ECO:0000256" key="3">
    <source>
        <dbReference type="ARBA" id="ARBA00012744"/>
    </source>
</evidence>
<evidence type="ECO:0000256" key="7">
    <source>
        <dbReference type="RuleBase" id="RU361161"/>
    </source>
</evidence>
<dbReference type="InterPro" id="IPR026891">
    <property type="entry name" value="Fn3-like"/>
</dbReference>
<protein>
    <recommendedName>
        <fullName evidence="3">beta-glucosidase</fullName>
        <ecNumber evidence="3">3.2.1.21</ecNumber>
    </recommendedName>
</protein>
<dbReference type="PROSITE" id="PS00775">
    <property type="entry name" value="GLYCOSYL_HYDROL_F3"/>
    <property type="match status" value="1"/>
</dbReference>
<sequence length="752" mass="82127">MFTAIAASFLGCSVEESGDKATSEGKQPENERIEKLIGQMTVEEKVGQLNFYVGDLFNTGPTVRTTESDKFDELIKQGKLTGLFNVHGAAYTKRLQQIAVEESRLGIPLLFGADVIHGFKTVFPIPLASAASWDMEAIEKAEKIAAIESTAAGITFNFAPMVDISRDPRWGRMAEGAGEDPYLGSQVAMARVRGFQGESLSDAQTMAACVKHFAAYGAPEGGRDYNTVDMSERSLRETYLPPYKAGIDAGAATIMTSFNELNGVPASGNAFLLRDILRGEWGFKGMVVSDWQSINEMVSHGNVANVAEAASMALKAGVDMDMMGDAYLIEIPRLIEEGKLEEKHLDAAVRNVLKLKFDLGLFDDPYRYSDTVREAQDIRAKEHLEVARDVARKSIVMLKNEGQLLPLNKDAGTIAVIGPLADNHADMNGTWSFFGEAQHPVTFLKGIQDAVGPNTKVISAEGCNLYDDNRDKIANAVTVARSADVVVMVVGESAVMNGEAGSRSNIQLPGIQLDLMKAVAETGKPVVAVVMSGRAMDLSWLDENIAAILEVWTLGSESGHAAADVLFGDYNPSGKLPVTFPRNVGQVPIYYNHKNTGRPYEGDYSEPKSERVYKSKYRDVQNTPLYPFGHGLSYSTFEYSEIQLSADTIGFDQTLKASVKVTNTGPYDGEEVVQLYIRDLVGSVTRPVKELKGFKKLMIKNGETKEVEFEITSEDLAFYTIDMSHKAEPGAFQLFIGSSSEDVKQSGFYLKH</sequence>
<evidence type="ECO:0000256" key="2">
    <source>
        <dbReference type="ARBA" id="ARBA00005336"/>
    </source>
</evidence>